<feature type="transmembrane region" description="Helical" evidence="6">
    <location>
        <begin position="85"/>
        <end position="104"/>
    </location>
</feature>
<keyword evidence="9" id="KW-1185">Reference proteome</keyword>
<dbReference type="GO" id="GO:0022857">
    <property type="term" value="F:transmembrane transporter activity"/>
    <property type="evidence" value="ECO:0007669"/>
    <property type="project" value="InterPro"/>
</dbReference>
<reference evidence="8 9" key="1">
    <citation type="submission" date="2017-05" db="EMBL/GenBank/DDBJ databases">
        <title>Vagococcus spp. assemblies.</title>
        <authorList>
            <person name="Gulvik C.A."/>
        </authorList>
    </citation>
    <scope>NUCLEOTIDE SEQUENCE [LARGE SCALE GENOMIC DNA]</scope>
    <source>
        <strain evidence="8 9">DSM 24756</strain>
    </source>
</reference>
<dbReference type="CDD" id="cd17324">
    <property type="entry name" value="MFS_NepI_like"/>
    <property type="match status" value="1"/>
</dbReference>
<evidence type="ECO:0000256" key="1">
    <source>
        <dbReference type="ARBA" id="ARBA00004651"/>
    </source>
</evidence>
<evidence type="ECO:0000259" key="7">
    <source>
        <dbReference type="PROSITE" id="PS50850"/>
    </source>
</evidence>
<keyword evidence="5 6" id="KW-0472">Membrane</keyword>
<dbReference type="InterPro" id="IPR020846">
    <property type="entry name" value="MFS_dom"/>
</dbReference>
<evidence type="ECO:0000256" key="4">
    <source>
        <dbReference type="ARBA" id="ARBA00022989"/>
    </source>
</evidence>
<dbReference type="EMBL" id="NGJZ01000002">
    <property type="protein sequence ID" value="RSU07051.1"/>
    <property type="molecule type" value="Genomic_DNA"/>
</dbReference>
<feature type="transmembrane region" description="Helical" evidence="6">
    <location>
        <begin position="247"/>
        <end position="266"/>
    </location>
</feature>
<feature type="transmembrane region" description="Helical" evidence="6">
    <location>
        <begin position="168"/>
        <end position="188"/>
    </location>
</feature>
<feature type="transmembrane region" description="Helical" evidence="6">
    <location>
        <begin position="139"/>
        <end position="156"/>
    </location>
</feature>
<feature type="transmembrane region" description="Helical" evidence="6">
    <location>
        <begin position="12"/>
        <end position="33"/>
    </location>
</feature>
<dbReference type="PANTHER" id="PTHR42910">
    <property type="entry name" value="TRANSPORTER SCO4007-RELATED"/>
    <property type="match status" value="1"/>
</dbReference>
<gene>
    <name evidence="8" type="ORF">CBF30_07275</name>
</gene>
<dbReference type="PROSITE" id="PS50850">
    <property type="entry name" value="MFS"/>
    <property type="match status" value="1"/>
</dbReference>
<comment type="subcellular location">
    <subcellularLocation>
        <location evidence="1">Cell membrane</location>
        <topology evidence="1">Multi-pass membrane protein</topology>
    </subcellularLocation>
</comment>
<dbReference type="InterPro" id="IPR036259">
    <property type="entry name" value="MFS_trans_sf"/>
</dbReference>
<feature type="transmembrane region" description="Helical" evidence="6">
    <location>
        <begin position="219"/>
        <end position="241"/>
    </location>
</feature>
<dbReference type="InterPro" id="IPR011701">
    <property type="entry name" value="MFS"/>
</dbReference>
<feature type="transmembrane region" description="Helical" evidence="6">
    <location>
        <begin position="53"/>
        <end position="73"/>
    </location>
</feature>
<dbReference type="Pfam" id="PF07690">
    <property type="entry name" value="MFS_1"/>
    <property type="match status" value="1"/>
</dbReference>
<comment type="caution">
    <text evidence="8">The sequence shown here is derived from an EMBL/GenBank/DDBJ whole genome shotgun (WGS) entry which is preliminary data.</text>
</comment>
<name>A0A430AGM6_9ENTE</name>
<accession>A0A430AGM6</accession>
<sequence length="396" mass="43003">MKMEQKKGAEITSRLVLLMSIANGVVVANLYYAQPLLILISRYFGISTTNASVIATFTQLGYATGIITLLPLADVMDKKKLIVRLFIPCLLAIAGVYFSTSFVLTCICSFLLGMTSMTPQLLLTLAIQNSDPEKRGKNIGSLLSGLLMGILLSRVASGILGNYFGWKAIYAVAFVLLFSLMIGLMKYLPHSFATADVSYKAAMSSLPRIFLKEKLVQKISLIGCMSFFAMSTFWTCLTFYLADVYHFSSGVTGLFGLIGLSGAFASKITGNSIDRHGPYSPMKVALGLVVGAYLLFLGGAQELVFLILGIIVLDLGVQSCNVSCQSVIQQFPNAIKGRVTAIYMFCFFLGGSLGSFLGTSVYQNYGWGMVCIMGLVSQIIAVLTFVTIHKQKKEKR</sequence>
<evidence type="ECO:0000256" key="3">
    <source>
        <dbReference type="ARBA" id="ARBA00022692"/>
    </source>
</evidence>
<proteinExistence type="predicted"/>
<evidence type="ECO:0000256" key="5">
    <source>
        <dbReference type="ARBA" id="ARBA00023136"/>
    </source>
</evidence>
<organism evidence="8 9">
    <name type="scientific">Vagococcus entomophilus</name>
    <dbReference type="NCBI Taxonomy" id="1160095"/>
    <lineage>
        <taxon>Bacteria</taxon>
        <taxon>Bacillati</taxon>
        <taxon>Bacillota</taxon>
        <taxon>Bacilli</taxon>
        <taxon>Lactobacillales</taxon>
        <taxon>Enterococcaceae</taxon>
        <taxon>Vagococcus</taxon>
    </lineage>
</organism>
<dbReference type="PANTHER" id="PTHR42910:SF1">
    <property type="entry name" value="MAJOR FACILITATOR SUPERFAMILY (MFS) PROFILE DOMAIN-CONTAINING PROTEIN"/>
    <property type="match status" value="1"/>
</dbReference>
<protein>
    <recommendedName>
        <fullName evidence="7">Major facilitator superfamily (MFS) profile domain-containing protein</fullName>
    </recommendedName>
</protein>
<feature type="transmembrane region" description="Helical" evidence="6">
    <location>
        <begin position="365"/>
        <end position="388"/>
    </location>
</feature>
<dbReference type="SUPFAM" id="SSF103473">
    <property type="entry name" value="MFS general substrate transporter"/>
    <property type="match status" value="1"/>
</dbReference>
<feature type="transmembrane region" description="Helical" evidence="6">
    <location>
        <begin position="340"/>
        <end position="359"/>
    </location>
</feature>
<dbReference type="GO" id="GO:0005886">
    <property type="term" value="C:plasma membrane"/>
    <property type="evidence" value="ECO:0007669"/>
    <property type="project" value="UniProtKB-SubCell"/>
</dbReference>
<feature type="domain" description="Major facilitator superfamily (MFS) profile" evidence="7">
    <location>
        <begin position="15"/>
        <end position="392"/>
    </location>
</feature>
<dbReference type="AlphaFoldDB" id="A0A430AGM6"/>
<evidence type="ECO:0000256" key="6">
    <source>
        <dbReference type="SAM" id="Phobius"/>
    </source>
</evidence>
<dbReference type="Gene3D" id="1.20.1250.20">
    <property type="entry name" value="MFS general substrate transporter like domains"/>
    <property type="match status" value="1"/>
</dbReference>
<keyword evidence="2" id="KW-0813">Transport</keyword>
<keyword evidence="4 6" id="KW-1133">Transmembrane helix</keyword>
<keyword evidence="3 6" id="KW-0812">Transmembrane</keyword>
<evidence type="ECO:0000313" key="8">
    <source>
        <dbReference type="EMBL" id="RSU07051.1"/>
    </source>
</evidence>
<dbReference type="OrthoDB" id="9815356at2"/>
<evidence type="ECO:0000256" key="2">
    <source>
        <dbReference type="ARBA" id="ARBA00022448"/>
    </source>
</evidence>
<evidence type="ECO:0000313" key="9">
    <source>
        <dbReference type="Proteomes" id="UP000288669"/>
    </source>
</evidence>
<dbReference type="Proteomes" id="UP000288669">
    <property type="component" value="Unassembled WGS sequence"/>
</dbReference>